<feature type="transmembrane region" description="Helical" evidence="2">
    <location>
        <begin position="12"/>
        <end position="31"/>
    </location>
</feature>
<comment type="caution">
    <text evidence="3">The sequence shown here is derived from an EMBL/GenBank/DDBJ whole genome shotgun (WGS) entry which is preliminary data.</text>
</comment>
<proteinExistence type="predicted"/>
<keyword evidence="2" id="KW-0472">Membrane</keyword>
<dbReference type="PANTHER" id="PTHR23523">
    <property type="match status" value="1"/>
</dbReference>
<dbReference type="Proteomes" id="UP001268542">
    <property type="component" value="Unassembled WGS sequence"/>
</dbReference>
<gene>
    <name evidence="3" type="ORF">RDV89_13130</name>
</gene>
<dbReference type="InterPro" id="IPR011701">
    <property type="entry name" value="MFS"/>
</dbReference>
<feature type="transmembrane region" description="Helical" evidence="2">
    <location>
        <begin position="320"/>
        <end position="342"/>
    </location>
</feature>
<feature type="transmembrane region" description="Helical" evidence="2">
    <location>
        <begin position="168"/>
        <end position="190"/>
    </location>
</feature>
<organism evidence="3 4">
    <name type="scientific">Nocardioides imazamoxiresistens</name>
    <dbReference type="NCBI Taxonomy" id="3231893"/>
    <lineage>
        <taxon>Bacteria</taxon>
        <taxon>Bacillati</taxon>
        <taxon>Actinomycetota</taxon>
        <taxon>Actinomycetes</taxon>
        <taxon>Propionibacteriales</taxon>
        <taxon>Nocardioidaceae</taxon>
        <taxon>Nocardioides</taxon>
    </lineage>
</organism>
<protein>
    <submittedName>
        <fullName evidence="3">MFS transporter</fullName>
    </submittedName>
</protein>
<evidence type="ECO:0000313" key="3">
    <source>
        <dbReference type="EMBL" id="MDT9594019.1"/>
    </source>
</evidence>
<dbReference type="PANTHER" id="PTHR23523:SF2">
    <property type="entry name" value="2-NITROIMIDAZOLE TRANSPORTER"/>
    <property type="match status" value="1"/>
</dbReference>
<name>A0ABU3PXY4_9ACTN</name>
<feature type="compositionally biased region" description="Low complexity" evidence="1">
    <location>
        <begin position="205"/>
        <end position="216"/>
    </location>
</feature>
<feature type="transmembrane region" description="Helical" evidence="2">
    <location>
        <begin position="354"/>
        <end position="375"/>
    </location>
</feature>
<evidence type="ECO:0000256" key="1">
    <source>
        <dbReference type="SAM" id="MobiDB-lite"/>
    </source>
</evidence>
<keyword evidence="2" id="KW-0812">Transmembrane</keyword>
<feature type="transmembrane region" description="Helical" evidence="2">
    <location>
        <begin position="295"/>
        <end position="314"/>
    </location>
</feature>
<feature type="transmembrane region" description="Helical" evidence="2">
    <location>
        <begin position="143"/>
        <end position="162"/>
    </location>
</feature>
<dbReference type="InterPro" id="IPR036259">
    <property type="entry name" value="MFS_trans_sf"/>
</dbReference>
<keyword evidence="2" id="KW-1133">Transmembrane helix</keyword>
<dbReference type="InterPro" id="IPR052524">
    <property type="entry name" value="MFS_Cyanate_Porter"/>
</dbReference>
<accession>A0ABU3PXY4</accession>
<dbReference type="Gene3D" id="1.20.1250.20">
    <property type="entry name" value="MFS general substrate transporter like domains"/>
    <property type="match status" value="1"/>
</dbReference>
<keyword evidence="4" id="KW-1185">Reference proteome</keyword>
<dbReference type="RefSeq" id="WP_315733504.1">
    <property type="nucleotide sequence ID" value="NZ_JAVYII010000005.1"/>
</dbReference>
<feature type="transmembrane region" description="Helical" evidence="2">
    <location>
        <begin position="381"/>
        <end position="400"/>
    </location>
</feature>
<dbReference type="EMBL" id="JAVYII010000005">
    <property type="protein sequence ID" value="MDT9594019.1"/>
    <property type="molecule type" value="Genomic_DNA"/>
</dbReference>
<feature type="transmembrane region" description="Helical" evidence="2">
    <location>
        <begin position="230"/>
        <end position="252"/>
    </location>
</feature>
<feature type="region of interest" description="Disordered" evidence="1">
    <location>
        <begin position="194"/>
        <end position="220"/>
    </location>
</feature>
<feature type="transmembrane region" description="Helical" evidence="2">
    <location>
        <begin position="83"/>
        <end position="103"/>
    </location>
</feature>
<sequence>MSDRTGRSGGSGRSGPWLAVVLAVVAVAASLRSPLTSVPPLAADLDGDLGLGAGALGLLTALPVLCMGLLAPPASALAARIGLDRAIAVGAVAVAVGTCVRPWGGAALLVAGTTLAGAGIAVVGALVPAAVKRHVPHRPGAVTGAYMASMMTTATLAAAVAVPLATALGWRVSLAVWALPAVLGAVVWLARSRPGAPGSPDEPGPARSADPAVAADPPAPTGLPWRSRTAWLVTAYLTCCSVSFYTLMAWVAPAYVERGWSDEAAGVLLAVFSGGQLAAALVVPALVDRVRDRRAWYAAPALANAAGLVVLVTAPDAAPWVVVGVLGVANGAAFSLGLTQLVEHAAGAHDSARLGGLGFGVSYAVAAAGPVVAGWTHGLTGTYAIAFGAVALVALSQVLVASRLGPGRQVGAGAD</sequence>
<feature type="transmembrane region" description="Helical" evidence="2">
    <location>
        <begin position="109"/>
        <end position="131"/>
    </location>
</feature>
<reference evidence="3 4" key="1">
    <citation type="submission" date="2023-08" db="EMBL/GenBank/DDBJ databases">
        <title>Nocardioides seae sp. nov., a bacterium isolated from a soil.</title>
        <authorList>
            <person name="Wang X."/>
        </authorList>
    </citation>
    <scope>NUCLEOTIDE SEQUENCE [LARGE SCALE GENOMIC DNA]</scope>
    <source>
        <strain evidence="3 4">YZH12</strain>
    </source>
</reference>
<feature type="transmembrane region" description="Helical" evidence="2">
    <location>
        <begin position="51"/>
        <end position="71"/>
    </location>
</feature>
<feature type="transmembrane region" description="Helical" evidence="2">
    <location>
        <begin position="264"/>
        <end position="283"/>
    </location>
</feature>
<dbReference type="Pfam" id="PF07690">
    <property type="entry name" value="MFS_1"/>
    <property type="match status" value="1"/>
</dbReference>
<dbReference type="SUPFAM" id="SSF103473">
    <property type="entry name" value="MFS general substrate transporter"/>
    <property type="match status" value="1"/>
</dbReference>
<evidence type="ECO:0000256" key="2">
    <source>
        <dbReference type="SAM" id="Phobius"/>
    </source>
</evidence>
<evidence type="ECO:0000313" key="4">
    <source>
        <dbReference type="Proteomes" id="UP001268542"/>
    </source>
</evidence>